<feature type="compositionally biased region" description="Basic and acidic residues" evidence="1">
    <location>
        <begin position="1"/>
        <end position="11"/>
    </location>
</feature>
<dbReference type="EMBL" id="FR872591">
    <property type="protein sequence ID" value="CCB90292.1"/>
    <property type="molecule type" value="Genomic_DNA"/>
</dbReference>
<protein>
    <submittedName>
        <fullName evidence="2">Uncharacterized protein</fullName>
    </submittedName>
</protein>
<organism evidence="2">
    <name type="scientific">Waddlia chondrophila 2032/99</name>
    <dbReference type="NCBI Taxonomy" id="765953"/>
    <lineage>
        <taxon>Bacteria</taxon>
        <taxon>Pseudomonadati</taxon>
        <taxon>Chlamydiota</taxon>
        <taxon>Chlamydiia</taxon>
        <taxon>Parachlamydiales</taxon>
        <taxon>Waddliaceae</taxon>
        <taxon>Waddlia</taxon>
    </lineage>
</organism>
<sequence>MHEAEITELDKNMPLNSEPLSSLK</sequence>
<dbReference type="AlphaFoldDB" id="F8L9Y6"/>
<feature type="compositionally biased region" description="Polar residues" evidence="1">
    <location>
        <begin position="14"/>
        <end position="24"/>
    </location>
</feature>
<proteinExistence type="predicted"/>
<evidence type="ECO:0000313" key="2">
    <source>
        <dbReference type="EMBL" id="CCB90292.1"/>
    </source>
</evidence>
<reference evidence="2" key="1">
    <citation type="submission" date="2011-05" db="EMBL/GenBank/DDBJ databases">
        <title>Unity in variety -- the pan-genome of the Chlamydiae.</title>
        <authorList>
            <person name="Collingro A."/>
            <person name="Tischler P."/>
            <person name="Weinmaier T."/>
            <person name="Penz T."/>
            <person name="Heinz E."/>
            <person name="Brunham R.C."/>
            <person name="Read T.D."/>
            <person name="Bavoil P.M."/>
            <person name="Sachse K."/>
            <person name="Kahane S."/>
            <person name="Friedman M.G."/>
            <person name="Rattei T."/>
            <person name="Myers G.S.A."/>
            <person name="Horn M."/>
        </authorList>
    </citation>
    <scope>NUCLEOTIDE SEQUENCE</scope>
    <source>
        <strain evidence="2">2032/99</strain>
    </source>
</reference>
<name>F8L9Y6_9BACT</name>
<accession>F8L9Y6</accession>
<gene>
    <name evidence="2" type="ORF">WCH_CK15030</name>
</gene>
<feature type="region of interest" description="Disordered" evidence="1">
    <location>
        <begin position="1"/>
        <end position="24"/>
    </location>
</feature>
<evidence type="ECO:0000256" key="1">
    <source>
        <dbReference type="SAM" id="MobiDB-lite"/>
    </source>
</evidence>